<protein>
    <recommendedName>
        <fullName evidence="5">Lipoprotein</fullName>
    </recommendedName>
</protein>
<feature type="region of interest" description="Disordered" evidence="1">
    <location>
        <begin position="23"/>
        <end position="66"/>
    </location>
</feature>
<name>A0A1M5PRY6_BUTFI</name>
<proteinExistence type="predicted"/>
<dbReference type="PROSITE" id="PS51257">
    <property type="entry name" value="PROKAR_LIPOPROTEIN"/>
    <property type="match status" value="1"/>
</dbReference>
<evidence type="ECO:0000313" key="3">
    <source>
        <dbReference type="EMBL" id="SHH04451.1"/>
    </source>
</evidence>
<reference evidence="4" key="1">
    <citation type="submission" date="2016-11" db="EMBL/GenBank/DDBJ databases">
        <authorList>
            <person name="Varghese N."/>
            <person name="Submissions S."/>
        </authorList>
    </citation>
    <scope>NUCLEOTIDE SEQUENCE [LARGE SCALE GENOMIC DNA]</scope>
    <source>
        <strain evidence="4">DSM 3071</strain>
    </source>
</reference>
<feature type="chain" id="PRO_5039067662" description="Lipoprotein" evidence="2">
    <location>
        <begin position="20"/>
        <end position="185"/>
    </location>
</feature>
<dbReference type="GeneID" id="89509186"/>
<feature type="signal peptide" evidence="2">
    <location>
        <begin position="1"/>
        <end position="19"/>
    </location>
</feature>
<organism evidence="3 4">
    <name type="scientific">Butyrivibrio fibrisolvens DSM 3071</name>
    <dbReference type="NCBI Taxonomy" id="1121131"/>
    <lineage>
        <taxon>Bacteria</taxon>
        <taxon>Bacillati</taxon>
        <taxon>Bacillota</taxon>
        <taxon>Clostridia</taxon>
        <taxon>Lachnospirales</taxon>
        <taxon>Lachnospiraceae</taxon>
        <taxon>Butyrivibrio</taxon>
    </lineage>
</organism>
<evidence type="ECO:0008006" key="5">
    <source>
        <dbReference type="Google" id="ProtNLM"/>
    </source>
</evidence>
<sequence>MKKKLAIIFAGLMSISLIACGKTEETTEGSEGVSMDVSSKEDSTDVAAEETSEADDTAETDDTAVSSDTVNLDDYIGFYADGDCNEITIDKEGDDYTMEVTIFRLTDIDEGIVSATSEGVVFDATDAAGDPIKLLFREAGDEMYELVIEETTWDGFEEGQIYGNFEKYDENMSPVYGEPDSDDGE</sequence>
<evidence type="ECO:0000256" key="2">
    <source>
        <dbReference type="SAM" id="SignalP"/>
    </source>
</evidence>
<dbReference type="RefSeq" id="WP_073384592.1">
    <property type="nucleotide sequence ID" value="NZ_FQXK01000003.1"/>
</dbReference>
<keyword evidence="4" id="KW-1185">Reference proteome</keyword>
<gene>
    <name evidence="3" type="ORF">SAMN02745229_00076</name>
</gene>
<dbReference type="Proteomes" id="UP000184278">
    <property type="component" value="Unassembled WGS sequence"/>
</dbReference>
<dbReference type="EMBL" id="FQXK01000003">
    <property type="protein sequence ID" value="SHH04451.1"/>
    <property type="molecule type" value="Genomic_DNA"/>
</dbReference>
<dbReference type="STRING" id="1121131.SAMN02745229_00076"/>
<evidence type="ECO:0000256" key="1">
    <source>
        <dbReference type="SAM" id="MobiDB-lite"/>
    </source>
</evidence>
<evidence type="ECO:0000313" key="4">
    <source>
        <dbReference type="Proteomes" id="UP000184278"/>
    </source>
</evidence>
<dbReference type="AlphaFoldDB" id="A0A1M5PRY6"/>
<dbReference type="OrthoDB" id="2029903at2"/>
<accession>A0A1M5PRY6</accession>
<keyword evidence="2" id="KW-0732">Signal</keyword>
<feature type="compositionally biased region" description="Acidic residues" evidence="1">
    <location>
        <begin position="47"/>
        <end position="62"/>
    </location>
</feature>